<comment type="caution">
    <text evidence="2">The sequence shown here is derived from an EMBL/GenBank/DDBJ whole genome shotgun (WGS) entry which is preliminary data.</text>
</comment>
<protein>
    <submittedName>
        <fullName evidence="2">Uncharacterized protein</fullName>
    </submittedName>
</protein>
<keyword evidence="3" id="KW-1185">Reference proteome</keyword>
<dbReference type="RefSeq" id="WP_377392767.1">
    <property type="nucleotide sequence ID" value="NZ_JBHSAN010000034.1"/>
</dbReference>
<gene>
    <name evidence="2" type="ORF">ACFS2C_22865</name>
</gene>
<name>A0ABW5WFI3_9PSEU</name>
<organism evidence="2 3">
    <name type="scientific">Prauserella oleivorans</name>
    <dbReference type="NCBI Taxonomy" id="1478153"/>
    <lineage>
        <taxon>Bacteria</taxon>
        <taxon>Bacillati</taxon>
        <taxon>Actinomycetota</taxon>
        <taxon>Actinomycetes</taxon>
        <taxon>Pseudonocardiales</taxon>
        <taxon>Pseudonocardiaceae</taxon>
        <taxon>Prauserella</taxon>
    </lineage>
</organism>
<evidence type="ECO:0000313" key="2">
    <source>
        <dbReference type="EMBL" id="MFD2802234.1"/>
    </source>
</evidence>
<accession>A0ABW5WFI3</accession>
<evidence type="ECO:0000313" key="3">
    <source>
        <dbReference type="Proteomes" id="UP001597478"/>
    </source>
</evidence>
<dbReference type="EMBL" id="JBHUOF010000043">
    <property type="protein sequence ID" value="MFD2802234.1"/>
    <property type="molecule type" value="Genomic_DNA"/>
</dbReference>
<feature type="compositionally biased region" description="Basic and acidic residues" evidence="1">
    <location>
        <begin position="139"/>
        <end position="151"/>
    </location>
</feature>
<feature type="region of interest" description="Disordered" evidence="1">
    <location>
        <begin position="97"/>
        <end position="151"/>
    </location>
</feature>
<reference evidence="3" key="1">
    <citation type="journal article" date="2019" name="Int. J. Syst. Evol. Microbiol.">
        <title>The Global Catalogue of Microorganisms (GCM) 10K type strain sequencing project: providing services to taxonomists for standard genome sequencing and annotation.</title>
        <authorList>
            <consortium name="The Broad Institute Genomics Platform"/>
            <consortium name="The Broad Institute Genome Sequencing Center for Infectious Disease"/>
            <person name="Wu L."/>
            <person name="Ma J."/>
        </authorList>
    </citation>
    <scope>NUCLEOTIDE SEQUENCE [LARGE SCALE GENOMIC DNA]</scope>
    <source>
        <strain evidence="3">IBRC-M 10906</strain>
    </source>
</reference>
<proteinExistence type="predicted"/>
<dbReference type="Proteomes" id="UP001597478">
    <property type="component" value="Unassembled WGS sequence"/>
</dbReference>
<sequence length="151" mass="16168">MTHIETRPGAAQHAEAVPALVDGALGRPVRRGRDRQRRVTSWWQGPARADRVTVLAVGGPPVAENDGAMLLAERPPACVPRVAPRGLCIELGTARAHTGESACLPGQTGADARRLPRRNRRTGGGSTGRQDTRWSPTPEHARLAEARQEVA</sequence>
<evidence type="ECO:0000256" key="1">
    <source>
        <dbReference type="SAM" id="MobiDB-lite"/>
    </source>
</evidence>